<dbReference type="Proteomes" id="UP000444721">
    <property type="component" value="Unassembled WGS sequence"/>
</dbReference>
<name>A0A6A5BR63_NAEFO</name>
<dbReference type="GeneID" id="68108533"/>
<dbReference type="VEuPathDB" id="AmoebaDB:FDP41_001315"/>
<dbReference type="PANTHER" id="PTHR35936">
    <property type="entry name" value="MEMBRANE-BOUND LYTIC MUREIN TRANSGLYCOSYLASE F"/>
    <property type="match status" value="1"/>
</dbReference>
<dbReference type="AlphaFoldDB" id="A0A6A5BR63"/>
<accession>A0A6A5BR63</accession>
<dbReference type="RefSeq" id="XP_044564360.1">
    <property type="nucleotide sequence ID" value="XM_044703748.1"/>
</dbReference>
<dbReference type="PANTHER" id="PTHR35936:SF19">
    <property type="entry name" value="AMINO-ACID-BINDING PROTEIN YXEM-RELATED"/>
    <property type="match status" value="1"/>
</dbReference>
<dbReference type="VEuPathDB" id="AmoebaDB:NfTy_030230"/>
<organism evidence="1 2">
    <name type="scientific">Naegleria fowleri</name>
    <name type="common">Brain eating amoeba</name>
    <dbReference type="NCBI Taxonomy" id="5763"/>
    <lineage>
        <taxon>Eukaryota</taxon>
        <taxon>Discoba</taxon>
        <taxon>Heterolobosea</taxon>
        <taxon>Tetramitia</taxon>
        <taxon>Eutetramitia</taxon>
        <taxon>Vahlkampfiidae</taxon>
        <taxon>Naegleria</taxon>
    </lineage>
</organism>
<dbReference type="OrthoDB" id="10391566at2759"/>
<dbReference type="Gene3D" id="3.40.190.10">
    <property type="entry name" value="Periplasmic binding protein-like II"/>
    <property type="match status" value="2"/>
</dbReference>
<reference evidence="1 2" key="1">
    <citation type="journal article" date="2019" name="Sci. Rep.">
        <title>Nanopore sequencing improves the draft genome of the human pathogenic amoeba Naegleria fowleri.</title>
        <authorList>
            <person name="Liechti N."/>
            <person name="Schurch N."/>
            <person name="Bruggmann R."/>
            <person name="Wittwer M."/>
        </authorList>
    </citation>
    <scope>NUCLEOTIDE SEQUENCE [LARGE SCALE GENOMIC DNA]</scope>
    <source>
        <strain evidence="1 2">ATCC 30894</strain>
    </source>
</reference>
<dbReference type="VEuPathDB" id="AmoebaDB:NF0081970"/>
<dbReference type="SUPFAM" id="SSF53850">
    <property type="entry name" value="Periplasmic binding protein-like II"/>
    <property type="match status" value="1"/>
</dbReference>
<evidence type="ECO:0000313" key="2">
    <source>
        <dbReference type="Proteomes" id="UP000444721"/>
    </source>
</evidence>
<dbReference type="EMBL" id="VFQX01000023">
    <property type="protein sequence ID" value="KAF0979647.1"/>
    <property type="molecule type" value="Genomic_DNA"/>
</dbReference>
<sequence length="196" mass="21740">MPTSIATGFFTTMKTQVDSGVCDVVTSCVSWTEERKTQVKFNCAYGTSFQGVLRSGRDNSSTIAFKTVQDLNQPGITVVVAPDTIHDTWASENLKQAQLIKLGKSYQEIFPLIQSGKYHAFIADAIDIYQWYARNKNNCTGCSVSVFGDALPFGSFMTNKIVDSSSSCNNWNPLSSFMMFVVLQIILLNLCNYGWC</sequence>
<gene>
    <name evidence="1" type="ORF">FDP41_001315</name>
</gene>
<keyword evidence="2" id="KW-1185">Reference proteome</keyword>
<proteinExistence type="predicted"/>
<evidence type="ECO:0000313" key="1">
    <source>
        <dbReference type="EMBL" id="KAF0979647.1"/>
    </source>
</evidence>
<protein>
    <submittedName>
        <fullName evidence="1">Uncharacterized protein</fullName>
    </submittedName>
</protein>
<comment type="caution">
    <text evidence="1">The sequence shown here is derived from an EMBL/GenBank/DDBJ whole genome shotgun (WGS) entry which is preliminary data.</text>
</comment>